<dbReference type="RefSeq" id="XP_069208560.1">
    <property type="nucleotide sequence ID" value="XM_069353918.1"/>
</dbReference>
<dbReference type="EMBL" id="JBBXJM010000004">
    <property type="protein sequence ID" value="KAL1408616.1"/>
    <property type="molecule type" value="Genomic_DNA"/>
</dbReference>
<keyword evidence="2" id="KW-0812">Transmembrane</keyword>
<gene>
    <name evidence="3" type="ORF">Q8F55_005429</name>
</gene>
<feature type="compositionally biased region" description="Basic and acidic residues" evidence="1">
    <location>
        <begin position="159"/>
        <end position="176"/>
    </location>
</feature>
<evidence type="ECO:0000313" key="3">
    <source>
        <dbReference type="EMBL" id="KAL1408616.1"/>
    </source>
</evidence>
<evidence type="ECO:0000313" key="4">
    <source>
        <dbReference type="Proteomes" id="UP001565368"/>
    </source>
</evidence>
<feature type="transmembrane region" description="Helical" evidence="2">
    <location>
        <begin position="97"/>
        <end position="121"/>
    </location>
</feature>
<feature type="region of interest" description="Disordered" evidence="1">
    <location>
        <begin position="134"/>
        <end position="176"/>
    </location>
</feature>
<accession>A0ABR3Q2D2</accession>
<evidence type="ECO:0008006" key="5">
    <source>
        <dbReference type="Google" id="ProtNLM"/>
    </source>
</evidence>
<keyword evidence="2" id="KW-0472">Membrane</keyword>
<evidence type="ECO:0000256" key="2">
    <source>
        <dbReference type="SAM" id="Phobius"/>
    </source>
</evidence>
<sequence>MSLSDQSAVNCTLSVPRIGFRCCLAASGTWLGGHTCAFREDPHQGVGENLMAKRLGEWNKCLAAAATGNDTLTDILASSGQVCSAAPGSYTATQQGFFIVGSVLAGFGVLGLLVCIIAVCCNGANERAQRRAAAARAASGDDVEMESTPLFAEDDSEDGADKDKRQSEETFVDGKR</sequence>
<evidence type="ECO:0000256" key="1">
    <source>
        <dbReference type="SAM" id="MobiDB-lite"/>
    </source>
</evidence>
<keyword evidence="2" id="KW-1133">Transmembrane helix</keyword>
<proteinExistence type="predicted"/>
<organism evidence="3 4">
    <name type="scientific">Vanrija albida</name>
    <dbReference type="NCBI Taxonomy" id="181172"/>
    <lineage>
        <taxon>Eukaryota</taxon>
        <taxon>Fungi</taxon>
        <taxon>Dikarya</taxon>
        <taxon>Basidiomycota</taxon>
        <taxon>Agaricomycotina</taxon>
        <taxon>Tremellomycetes</taxon>
        <taxon>Trichosporonales</taxon>
        <taxon>Trichosporonaceae</taxon>
        <taxon>Vanrija</taxon>
    </lineage>
</organism>
<protein>
    <recommendedName>
        <fullName evidence="5">Transmembrane protein</fullName>
    </recommendedName>
</protein>
<name>A0ABR3Q2D2_9TREE</name>
<comment type="caution">
    <text evidence="3">The sequence shown here is derived from an EMBL/GenBank/DDBJ whole genome shotgun (WGS) entry which is preliminary data.</text>
</comment>
<dbReference type="Proteomes" id="UP001565368">
    <property type="component" value="Unassembled WGS sequence"/>
</dbReference>
<reference evidence="3 4" key="1">
    <citation type="submission" date="2023-08" db="EMBL/GenBank/DDBJ databases">
        <title>Annotated Genome Sequence of Vanrija albida AlHP1.</title>
        <authorList>
            <person name="Herzog R."/>
        </authorList>
    </citation>
    <scope>NUCLEOTIDE SEQUENCE [LARGE SCALE GENOMIC DNA]</scope>
    <source>
        <strain evidence="3 4">AlHP1</strain>
    </source>
</reference>
<keyword evidence="4" id="KW-1185">Reference proteome</keyword>
<dbReference type="GeneID" id="95986472"/>